<dbReference type="KEGG" id="dcm:NIES806_23510"/>
<gene>
    <name evidence="1" type="ORF">NIES806_23510</name>
</gene>
<proteinExistence type="predicted"/>
<name>A0A1Z4V3M4_9CYAN</name>
<organism evidence="1 2">
    <name type="scientific">Dolichospermum compactum NIES-806</name>
    <dbReference type="NCBI Taxonomy" id="1973481"/>
    <lineage>
        <taxon>Bacteria</taxon>
        <taxon>Bacillati</taxon>
        <taxon>Cyanobacteriota</taxon>
        <taxon>Cyanophyceae</taxon>
        <taxon>Nostocales</taxon>
        <taxon>Aphanizomenonaceae</taxon>
        <taxon>Dolichospermum</taxon>
        <taxon>Dolichospermum compactum</taxon>
    </lineage>
</organism>
<dbReference type="Gene3D" id="3.40.1350.10">
    <property type="match status" value="1"/>
</dbReference>
<dbReference type="SUPFAM" id="SSF52980">
    <property type="entry name" value="Restriction endonuclease-like"/>
    <property type="match status" value="1"/>
</dbReference>
<dbReference type="InterPro" id="IPR011335">
    <property type="entry name" value="Restrct_endonuc-II-like"/>
</dbReference>
<keyword evidence="2" id="KW-1185">Reference proteome</keyword>
<dbReference type="InterPro" id="IPR014919">
    <property type="entry name" value="XisH"/>
</dbReference>
<dbReference type="Pfam" id="PF08814">
    <property type="entry name" value="XisH"/>
    <property type="match status" value="1"/>
</dbReference>
<dbReference type="AlphaFoldDB" id="A0A1Z4V3M4"/>
<sequence length="164" mass="18892">MVGCVKYQQSVYLQDLCSLTHPTTDFWCDTCVSPNTVKTALTKDGWTITDEHLFIQVEDIDFYIDLTAERILAAEKTGKKIAVEIKSFLGASDVTEFHLALGQCLNYRSALRLTQPARILYLAVPVDVYDEFFSRKFIQRIIGEYDLKLLIFNPDQEEIVIWRD</sequence>
<dbReference type="Proteomes" id="UP000218702">
    <property type="component" value="Chromosome"/>
</dbReference>
<protein>
    <submittedName>
        <fullName evidence="1">XisH protein</fullName>
    </submittedName>
</protein>
<evidence type="ECO:0000313" key="2">
    <source>
        <dbReference type="Proteomes" id="UP000218702"/>
    </source>
</evidence>
<evidence type="ECO:0000313" key="1">
    <source>
        <dbReference type="EMBL" id="BAZ86141.1"/>
    </source>
</evidence>
<reference evidence="1 2" key="1">
    <citation type="submission" date="2017-06" db="EMBL/GenBank/DDBJ databases">
        <title>Genome sequencing of cyanobaciteial culture collection at National Institute for Environmental Studies (NIES).</title>
        <authorList>
            <person name="Hirose Y."/>
            <person name="Shimura Y."/>
            <person name="Fujisawa T."/>
            <person name="Nakamura Y."/>
            <person name="Kawachi M."/>
        </authorList>
    </citation>
    <scope>NUCLEOTIDE SEQUENCE [LARGE SCALE GENOMIC DNA]</scope>
    <source>
        <strain evidence="1 2">NIES-806</strain>
    </source>
</reference>
<dbReference type="CDD" id="cd22366">
    <property type="entry name" value="XisH-like"/>
    <property type="match status" value="1"/>
</dbReference>
<dbReference type="InterPro" id="IPR011856">
    <property type="entry name" value="tRNA_endonuc-like_dom_sf"/>
</dbReference>
<dbReference type="EMBL" id="AP018316">
    <property type="protein sequence ID" value="BAZ86141.1"/>
    <property type="molecule type" value="Genomic_DNA"/>
</dbReference>
<dbReference type="GO" id="GO:0003676">
    <property type="term" value="F:nucleic acid binding"/>
    <property type="evidence" value="ECO:0007669"/>
    <property type="project" value="InterPro"/>
</dbReference>
<accession>A0A1Z4V3M4</accession>